<comment type="similarity">
    <text evidence="1 6">Belongs to the sigma-70 factor family. ECF subfamily.</text>
</comment>
<evidence type="ECO:0000259" key="7">
    <source>
        <dbReference type="Pfam" id="PF04542"/>
    </source>
</evidence>
<evidence type="ECO:0000256" key="4">
    <source>
        <dbReference type="ARBA" id="ARBA00023125"/>
    </source>
</evidence>
<dbReference type="InterPro" id="IPR036388">
    <property type="entry name" value="WH-like_DNA-bd_sf"/>
</dbReference>
<sequence>MSGPSPTERFGAVVLPHLGDALALARWLTGNSHDAEDVVQEACIKALRGIDTFAGGSARAWFLTVVRNACFTWLARNRPRDLVLVGGLNELDEEAGASEGMESPEAAVIAKADAAALERAIAALPTHLREIVVLRDINGLGYRDIAAILSVPIGTVMSRLSRARGQLMRDLGGPR</sequence>
<dbReference type="Pfam" id="PF04542">
    <property type="entry name" value="Sigma70_r2"/>
    <property type="match status" value="1"/>
</dbReference>
<feature type="domain" description="RNA polymerase sigma-70 region 2" evidence="7">
    <location>
        <begin position="16"/>
        <end position="78"/>
    </location>
</feature>
<evidence type="ECO:0000313" key="10">
    <source>
        <dbReference type="Proteomes" id="UP001165667"/>
    </source>
</evidence>
<dbReference type="Gene3D" id="1.10.1740.10">
    <property type="match status" value="1"/>
</dbReference>
<gene>
    <name evidence="9" type="ORF">M8523_09085</name>
</gene>
<keyword evidence="2 6" id="KW-0805">Transcription regulation</keyword>
<dbReference type="SUPFAM" id="SSF88946">
    <property type="entry name" value="Sigma2 domain of RNA polymerase sigma factors"/>
    <property type="match status" value="1"/>
</dbReference>
<dbReference type="RefSeq" id="WP_282584520.1">
    <property type="nucleotide sequence ID" value="NZ_JAMOIM010000004.1"/>
</dbReference>
<dbReference type="NCBIfam" id="TIGR02937">
    <property type="entry name" value="sigma70-ECF"/>
    <property type="match status" value="1"/>
</dbReference>
<accession>A0AA42CMA0</accession>
<dbReference type="SUPFAM" id="SSF88659">
    <property type="entry name" value="Sigma3 and sigma4 domains of RNA polymerase sigma factors"/>
    <property type="match status" value="1"/>
</dbReference>
<dbReference type="InterPro" id="IPR000838">
    <property type="entry name" value="RNA_pol_sigma70_ECF_CS"/>
</dbReference>
<dbReference type="Gene3D" id="1.10.10.10">
    <property type="entry name" value="Winged helix-like DNA-binding domain superfamily/Winged helix DNA-binding domain"/>
    <property type="match status" value="1"/>
</dbReference>
<dbReference type="InterPro" id="IPR013325">
    <property type="entry name" value="RNA_pol_sigma_r2"/>
</dbReference>
<evidence type="ECO:0000259" key="8">
    <source>
        <dbReference type="Pfam" id="PF08281"/>
    </source>
</evidence>
<evidence type="ECO:0000256" key="1">
    <source>
        <dbReference type="ARBA" id="ARBA00010641"/>
    </source>
</evidence>
<dbReference type="InterPro" id="IPR013249">
    <property type="entry name" value="RNA_pol_sigma70_r4_t2"/>
</dbReference>
<dbReference type="PANTHER" id="PTHR43133:SF25">
    <property type="entry name" value="RNA POLYMERASE SIGMA FACTOR RFAY-RELATED"/>
    <property type="match status" value="1"/>
</dbReference>
<dbReference type="GO" id="GO:0006352">
    <property type="term" value="P:DNA-templated transcription initiation"/>
    <property type="evidence" value="ECO:0007669"/>
    <property type="project" value="InterPro"/>
</dbReference>
<dbReference type="PROSITE" id="PS01063">
    <property type="entry name" value="SIGMA70_ECF"/>
    <property type="match status" value="1"/>
</dbReference>
<dbReference type="Proteomes" id="UP001165667">
    <property type="component" value="Unassembled WGS sequence"/>
</dbReference>
<dbReference type="PANTHER" id="PTHR43133">
    <property type="entry name" value="RNA POLYMERASE ECF-TYPE SIGMA FACTO"/>
    <property type="match status" value="1"/>
</dbReference>
<keyword evidence="5 6" id="KW-0804">Transcription</keyword>
<reference evidence="9" key="1">
    <citation type="submission" date="2022-05" db="EMBL/GenBank/DDBJ databases">
        <authorList>
            <person name="Pankratov T."/>
        </authorList>
    </citation>
    <scope>NUCLEOTIDE SEQUENCE</scope>
    <source>
        <strain evidence="9">BP6-180914</strain>
    </source>
</reference>
<dbReference type="InterPro" id="IPR013324">
    <property type="entry name" value="RNA_pol_sigma_r3/r4-like"/>
</dbReference>
<evidence type="ECO:0000256" key="2">
    <source>
        <dbReference type="ARBA" id="ARBA00023015"/>
    </source>
</evidence>
<dbReference type="InterPro" id="IPR039425">
    <property type="entry name" value="RNA_pol_sigma-70-like"/>
</dbReference>
<keyword evidence="3 6" id="KW-0731">Sigma factor</keyword>
<feature type="domain" description="RNA polymerase sigma factor 70 region 4 type 2" evidence="8">
    <location>
        <begin position="116"/>
        <end position="167"/>
    </location>
</feature>
<evidence type="ECO:0000256" key="5">
    <source>
        <dbReference type="ARBA" id="ARBA00023163"/>
    </source>
</evidence>
<proteinExistence type="inferred from homology"/>
<protein>
    <recommendedName>
        <fullName evidence="6">RNA polymerase sigma factor</fullName>
    </recommendedName>
</protein>
<evidence type="ECO:0000256" key="6">
    <source>
        <dbReference type="RuleBase" id="RU000716"/>
    </source>
</evidence>
<evidence type="ECO:0000256" key="3">
    <source>
        <dbReference type="ARBA" id="ARBA00023082"/>
    </source>
</evidence>
<dbReference type="Pfam" id="PF08281">
    <property type="entry name" value="Sigma70_r4_2"/>
    <property type="match status" value="1"/>
</dbReference>
<organism evidence="9 10">
    <name type="scientific">Lichenifustis flavocetrariae</name>
    <dbReference type="NCBI Taxonomy" id="2949735"/>
    <lineage>
        <taxon>Bacteria</taxon>
        <taxon>Pseudomonadati</taxon>
        <taxon>Pseudomonadota</taxon>
        <taxon>Alphaproteobacteria</taxon>
        <taxon>Hyphomicrobiales</taxon>
        <taxon>Lichenihabitantaceae</taxon>
        <taxon>Lichenifustis</taxon>
    </lineage>
</organism>
<dbReference type="CDD" id="cd06171">
    <property type="entry name" value="Sigma70_r4"/>
    <property type="match status" value="1"/>
</dbReference>
<dbReference type="EMBL" id="JAMOIM010000004">
    <property type="protein sequence ID" value="MCW6508177.1"/>
    <property type="molecule type" value="Genomic_DNA"/>
</dbReference>
<dbReference type="InterPro" id="IPR007627">
    <property type="entry name" value="RNA_pol_sigma70_r2"/>
</dbReference>
<dbReference type="GO" id="GO:0003677">
    <property type="term" value="F:DNA binding"/>
    <property type="evidence" value="ECO:0007669"/>
    <property type="project" value="UniProtKB-KW"/>
</dbReference>
<evidence type="ECO:0000313" key="9">
    <source>
        <dbReference type="EMBL" id="MCW6508177.1"/>
    </source>
</evidence>
<dbReference type="InterPro" id="IPR014284">
    <property type="entry name" value="RNA_pol_sigma-70_dom"/>
</dbReference>
<dbReference type="GO" id="GO:0016987">
    <property type="term" value="F:sigma factor activity"/>
    <property type="evidence" value="ECO:0007669"/>
    <property type="project" value="UniProtKB-KW"/>
</dbReference>
<name>A0AA42CMA0_9HYPH</name>
<comment type="caution">
    <text evidence="9">The sequence shown here is derived from an EMBL/GenBank/DDBJ whole genome shotgun (WGS) entry which is preliminary data.</text>
</comment>
<keyword evidence="10" id="KW-1185">Reference proteome</keyword>
<dbReference type="AlphaFoldDB" id="A0AA42CMA0"/>
<keyword evidence="4 6" id="KW-0238">DNA-binding</keyword>